<dbReference type="InterPro" id="IPR016166">
    <property type="entry name" value="FAD-bd_PCMH"/>
</dbReference>
<dbReference type="InterPro" id="IPR016164">
    <property type="entry name" value="FAD-linked_Oxase-like_C"/>
</dbReference>
<dbReference type="InterPro" id="IPR006094">
    <property type="entry name" value="Oxid_FAD_bind_N"/>
</dbReference>
<dbReference type="PANTHER" id="PTHR11748">
    <property type="entry name" value="D-LACTATE DEHYDROGENASE"/>
    <property type="match status" value="1"/>
</dbReference>
<evidence type="ECO:0000256" key="6">
    <source>
        <dbReference type="ARBA" id="ARBA00022946"/>
    </source>
</evidence>
<reference evidence="12" key="1">
    <citation type="submission" date="2022-12" db="EMBL/GenBank/DDBJ databases">
        <authorList>
            <person name="Petersen C."/>
        </authorList>
    </citation>
    <scope>NUCLEOTIDE SEQUENCE</scope>
    <source>
        <strain evidence="12">IBT 29677</strain>
    </source>
</reference>
<evidence type="ECO:0000259" key="11">
    <source>
        <dbReference type="PROSITE" id="PS51387"/>
    </source>
</evidence>
<dbReference type="GO" id="GO:1903457">
    <property type="term" value="P:lactate catabolic process"/>
    <property type="evidence" value="ECO:0007669"/>
    <property type="project" value="TreeGrafter"/>
</dbReference>
<keyword evidence="8" id="KW-0496">Mitochondrion</keyword>
<dbReference type="Gene3D" id="1.10.45.10">
    <property type="entry name" value="Vanillyl-alcohol Oxidase, Chain A, domain 4"/>
    <property type="match status" value="1"/>
</dbReference>
<dbReference type="InterPro" id="IPR036318">
    <property type="entry name" value="FAD-bd_PCMH-like_sf"/>
</dbReference>
<dbReference type="InterPro" id="IPR016171">
    <property type="entry name" value="Vanillyl_alc_oxidase_C-sub2"/>
</dbReference>
<dbReference type="Pfam" id="PF02913">
    <property type="entry name" value="FAD-oxidase_C"/>
    <property type="match status" value="1"/>
</dbReference>
<comment type="similarity">
    <text evidence="3">Belongs to the FAD-binding oxidoreductase/transferase type 4 family.</text>
</comment>
<evidence type="ECO:0000256" key="5">
    <source>
        <dbReference type="ARBA" id="ARBA00022827"/>
    </source>
</evidence>
<dbReference type="OrthoDB" id="7786253at2759"/>
<accession>A0A9W9W4I8</accession>
<dbReference type="RefSeq" id="XP_056490610.1">
    <property type="nucleotide sequence ID" value="XM_056627876.1"/>
</dbReference>
<name>A0A9W9W4I8_9EURO</name>
<protein>
    <recommendedName>
        <fullName evidence="9">D-lactate dehydrogenase (cytochrome)</fullName>
        <ecNumber evidence="9">1.1.2.4</ecNumber>
    </recommendedName>
</protein>
<comment type="catalytic activity">
    <reaction evidence="10">
        <text>(R)-lactate + 2 Fe(III)-[cytochrome c] = 2 Fe(II)-[cytochrome c] + pyruvate + 2 H(+)</text>
        <dbReference type="Rhea" id="RHEA:13521"/>
        <dbReference type="Rhea" id="RHEA-COMP:10350"/>
        <dbReference type="Rhea" id="RHEA-COMP:14399"/>
        <dbReference type="ChEBI" id="CHEBI:15361"/>
        <dbReference type="ChEBI" id="CHEBI:15378"/>
        <dbReference type="ChEBI" id="CHEBI:16004"/>
        <dbReference type="ChEBI" id="CHEBI:29033"/>
        <dbReference type="ChEBI" id="CHEBI:29034"/>
        <dbReference type="EC" id="1.1.2.4"/>
    </reaction>
</comment>
<evidence type="ECO:0000256" key="9">
    <source>
        <dbReference type="ARBA" id="ARBA00038897"/>
    </source>
</evidence>
<organism evidence="12 13">
    <name type="scientific">Penicillium cosmopolitanum</name>
    <dbReference type="NCBI Taxonomy" id="1131564"/>
    <lineage>
        <taxon>Eukaryota</taxon>
        <taxon>Fungi</taxon>
        <taxon>Dikarya</taxon>
        <taxon>Ascomycota</taxon>
        <taxon>Pezizomycotina</taxon>
        <taxon>Eurotiomycetes</taxon>
        <taxon>Eurotiomycetidae</taxon>
        <taxon>Eurotiales</taxon>
        <taxon>Aspergillaceae</taxon>
        <taxon>Penicillium</taxon>
    </lineage>
</organism>
<feature type="domain" description="FAD-binding PCMH-type" evidence="11">
    <location>
        <begin position="145"/>
        <end position="332"/>
    </location>
</feature>
<dbReference type="Pfam" id="PF01565">
    <property type="entry name" value="FAD_binding_4"/>
    <property type="match status" value="1"/>
</dbReference>
<comment type="cofactor">
    <cofactor evidence="1">
        <name>FAD</name>
        <dbReference type="ChEBI" id="CHEBI:57692"/>
    </cofactor>
</comment>
<reference evidence="12" key="2">
    <citation type="journal article" date="2023" name="IMA Fungus">
        <title>Comparative genomic study of the Penicillium genus elucidates a diverse pangenome and 15 lateral gene transfer events.</title>
        <authorList>
            <person name="Petersen C."/>
            <person name="Sorensen T."/>
            <person name="Nielsen M.R."/>
            <person name="Sondergaard T.E."/>
            <person name="Sorensen J.L."/>
            <person name="Fitzpatrick D.A."/>
            <person name="Frisvad J.C."/>
            <person name="Nielsen K.L."/>
        </authorList>
    </citation>
    <scope>NUCLEOTIDE SEQUENCE</scope>
    <source>
        <strain evidence="12">IBT 29677</strain>
    </source>
</reference>
<dbReference type="SUPFAM" id="SSF56176">
    <property type="entry name" value="FAD-binding/transporter-associated domain-like"/>
    <property type="match status" value="1"/>
</dbReference>
<dbReference type="FunFam" id="1.10.45.10:FF:000001">
    <property type="entry name" value="D-lactate dehydrogenase mitochondrial"/>
    <property type="match status" value="1"/>
</dbReference>
<dbReference type="EMBL" id="JAPZBU010000005">
    <property type="protein sequence ID" value="KAJ5403368.1"/>
    <property type="molecule type" value="Genomic_DNA"/>
</dbReference>
<dbReference type="SUPFAM" id="SSF55103">
    <property type="entry name" value="FAD-linked oxidases, C-terminal domain"/>
    <property type="match status" value="1"/>
</dbReference>
<evidence type="ECO:0000256" key="1">
    <source>
        <dbReference type="ARBA" id="ARBA00001974"/>
    </source>
</evidence>
<evidence type="ECO:0000313" key="12">
    <source>
        <dbReference type="EMBL" id="KAJ5403368.1"/>
    </source>
</evidence>
<dbReference type="FunFam" id="3.30.70.2740:FF:000001">
    <property type="entry name" value="D-lactate dehydrogenase mitochondrial"/>
    <property type="match status" value="1"/>
</dbReference>
<keyword evidence="7" id="KW-0560">Oxidoreductase</keyword>
<evidence type="ECO:0000256" key="3">
    <source>
        <dbReference type="ARBA" id="ARBA00008000"/>
    </source>
</evidence>
<dbReference type="InterPro" id="IPR004113">
    <property type="entry name" value="FAD-bd_oxidored_4_C"/>
</dbReference>
<dbReference type="Gene3D" id="3.30.465.10">
    <property type="match status" value="1"/>
</dbReference>
<evidence type="ECO:0000313" key="13">
    <source>
        <dbReference type="Proteomes" id="UP001147747"/>
    </source>
</evidence>
<dbReference type="AlphaFoldDB" id="A0A9W9W4I8"/>
<dbReference type="GO" id="GO:0004458">
    <property type="term" value="F:D-lactate dehydrogenase (cytochrome) activity"/>
    <property type="evidence" value="ECO:0007669"/>
    <property type="project" value="UniProtKB-EC"/>
</dbReference>
<keyword evidence="4" id="KW-0285">Flavoprotein</keyword>
<dbReference type="PROSITE" id="PS51387">
    <property type="entry name" value="FAD_PCMH"/>
    <property type="match status" value="1"/>
</dbReference>
<keyword evidence="6" id="KW-0809">Transit peptide</keyword>
<dbReference type="Proteomes" id="UP001147747">
    <property type="component" value="Unassembled WGS sequence"/>
</dbReference>
<dbReference type="EC" id="1.1.2.4" evidence="9"/>
<evidence type="ECO:0000256" key="7">
    <source>
        <dbReference type="ARBA" id="ARBA00023002"/>
    </source>
</evidence>
<dbReference type="GO" id="GO:0008720">
    <property type="term" value="F:D-lactate dehydrogenase (NAD+) activity"/>
    <property type="evidence" value="ECO:0007669"/>
    <property type="project" value="TreeGrafter"/>
</dbReference>
<evidence type="ECO:0000256" key="4">
    <source>
        <dbReference type="ARBA" id="ARBA00022630"/>
    </source>
</evidence>
<dbReference type="InterPro" id="IPR016169">
    <property type="entry name" value="FAD-bd_PCMH_sub2"/>
</dbReference>
<keyword evidence="5" id="KW-0274">FAD</keyword>
<evidence type="ECO:0000256" key="8">
    <source>
        <dbReference type="ARBA" id="ARBA00023128"/>
    </source>
</evidence>
<dbReference type="GO" id="GO:0005739">
    <property type="term" value="C:mitochondrion"/>
    <property type="evidence" value="ECO:0007669"/>
    <property type="project" value="UniProtKB-SubCell"/>
</dbReference>
<gene>
    <name evidence="12" type="ORF">N7509_003239</name>
</gene>
<sequence length="577" mass="63964">MLRPFRAVPARYRFPATSGSHTFRQRVLWSSPIGRSQFSTVKDTKRGPRFSGDKSWTRSMLAAAGGSLITGLLIFNLRGQVPIVDAEHEQHRKNEQKKPRYVYASKEDLGKAILEIRKELGEEGISTDDDDLRQHGFSEWSSINIDQLPTAVAFPNSTEQVAKIARICSKYKVPMIPYSGGSSVEGHFSAAFGGISVDFMNMCDIVEFHPEDMDIVVQPSVSWMDMNEKIKESGLFFPIDPGPPVRSSGFLYSCFWSVFSANIHASGTNAVRYGTMKDWVINMTIVLPDGRILKTRQRPRKSSAGYNLNGLFTGAEGTLGFVTEATLKLARIPEETGVAVTSFPTMRDAANAAIQVVREGIPVGAVELLDDVQMDVINRMGDTGREWKAKPTLFFKFSGTKVGVQDNIDGVSHIVHANHGSDLEVEKDTSKQEALWFARKQALWSMLCLRKSGHEVWSTDVAVPLSKVSDLVEVSKKDLDKLGLFGSMLGHIGDGNFHETILYDGKKEYKSVAKCVHDMVHRAIEMEGTCTGEHGIGLGKKEFMAQEVGEESLSVMRAIKQSLDPYWLMNPGKVFDP</sequence>
<dbReference type="GO" id="GO:0071949">
    <property type="term" value="F:FAD binding"/>
    <property type="evidence" value="ECO:0007669"/>
    <property type="project" value="InterPro"/>
</dbReference>
<dbReference type="Gene3D" id="3.30.70.2740">
    <property type="match status" value="1"/>
</dbReference>
<proteinExistence type="inferred from homology"/>
<evidence type="ECO:0000256" key="2">
    <source>
        <dbReference type="ARBA" id="ARBA00004173"/>
    </source>
</evidence>
<dbReference type="PANTHER" id="PTHR11748:SF111">
    <property type="entry name" value="D-LACTATE DEHYDROGENASE, MITOCHONDRIAL-RELATED"/>
    <property type="match status" value="1"/>
</dbReference>
<keyword evidence="13" id="KW-1185">Reference proteome</keyword>
<evidence type="ECO:0000256" key="10">
    <source>
        <dbReference type="ARBA" id="ARBA00051436"/>
    </source>
</evidence>
<dbReference type="GeneID" id="81366856"/>
<comment type="subcellular location">
    <subcellularLocation>
        <location evidence="2">Mitochondrion</location>
    </subcellularLocation>
</comment>
<comment type="caution">
    <text evidence="12">The sequence shown here is derived from an EMBL/GenBank/DDBJ whole genome shotgun (WGS) entry which is preliminary data.</text>
</comment>
<dbReference type="FunFam" id="3.30.465.10:FF:000014">
    <property type="entry name" value="D-lactate dehydrogenase (Cytochrome), putative"/>
    <property type="match status" value="1"/>
</dbReference>